<dbReference type="Pfam" id="PF12937">
    <property type="entry name" value="F-box-like"/>
    <property type="match status" value="1"/>
</dbReference>
<dbReference type="EMBL" id="JBJQND010000008">
    <property type="protein sequence ID" value="KAL3869332.1"/>
    <property type="molecule type" value="Genomic_DNA"/>
</dbReference>
<accession>A0ABD3W9A0</accession>
<comment type="caution">
    <text evidence="3">The sequence shown here is derived from an EMBL/GenBank/DDBJ whole genome shotgun (WGS) entry which is preliminary data.</text>
</comment>
<name>A0ABD3W9A0_SINWO</name>
<evidence type="ECO:0000313" key="3">
    <source>
        <dbReference type="EMBL" id="KAL3869332.1"/>
    </source>
</evidence>
<protein>
    <recommendedName>
        <fullName evidence="2">F-box domain-containing protein</fullName>
    </recommendedName>
</protein>
<reference evidence="3 4" key="1">
    <citation type="submission" date="2024-11" db="EMBL/GenBank/DDBJ databases">
        <title>Chromosome-level genome assembly of the freshwater bivalve Anodonta woodiana.</title>
        <authorList>
            <person name="Chen X."/>
        </authorList>
    </citation>
    <scope>NUCLEOTIDE SEQUENCE [LARGE SCALE GENOMIC DNA]</scope>
    <source>
        <strain evidence="3">MN2024</strain>
        <tissue evidence="3">Gills</tissue>
    </source>
</reference>
<dbReference type="SMART" id="SM00367">
    <property type="entry name" value="LRR_CC"/>
    <property type="match status" value="10"/>
</dbReference>
<dbReference type="InterPro" id="IPR001810">
    <property type="entry name" value="F-box_dom"/>
</dbReference>
<dbReference type="SMART" id="SM00256">
    <property type="entry name" value="FBOX"/>
    <property type="match status" value="1"/>
</dbReference>
<organism evidence="3 4">
    <name type="scientific">Sinanodonta woodiana</name>
    <name type="common">Chinese pond mussel</name>
    <name type="synonym">Anodonta woodiana</name>
    <dbReference type="NCBI Taxonomy" id="1069815"/>
    <lineage>
        <taxon>Eukaryota</taxon>
        <taxon>Metazoa</taxon>
        <taxon>Spiralia</taxon>
        <taxon>Lophotrochozoa</taxon>
        <taxon>Mollusca</taxon>
        <taxon>Bivalvia</taxon>
        <taxon>Autobranchia</taxon>
        <taxon>Heteroconchia</taxon>
        <taxon>Palaeoheterodonta</taxon>
        <taxon>Unionida</taxon>
        <taxon>Unionoidea</taxon>
        <taxon>Unionidae</taxon>
        <taxon>Unioninae</taxon>
        <taxon>Sinanodonta</taxon>
    </lineage>
</organism>
<sequence>METFYEFDGEESPPSLLEFLPAGVLFEIFKHLDWQDLCQISQTCTRFHEICKTATLWHQMRTLDFRHCAVPAAEKILGMLRRTPRAEVIIFGDVITESPNTHEDVMEVIENIKGSDKFMHKALQLCPKLLSISLHMHEITDRTVEAIAAKCVALQEIKLVENPHVHISAVKDLVSNCSSLKKLHVDSCQNLDCIAIQHTDNSQSLNLTHISLIGQQMLAENVLMLLKTCPQLVYLNLSSSQVLETFPAAEVPLGRKNALDQLQHLILSACQDLTVLSIPYCPNLELVDVNLCGKLTEISVNSVKLHTLTVGSPDSLREVKLPACQLKAAKFSSHSSMNVLEIHNHCDLPILDISYCTKLTLEQLQPILHQEHLVKELNLVGCKGIPPEELNECLKELHGLEALSYGGYSWTNVELSSRTLKYLKFGECVNTSCLPLNMPSLRKLHLYDCRDILEQEFIDGLLYGRKVVRFTGLGTLTEIQEQEIPFKDGIGVPELESLTLHDISGLYGDFLSHHLGIFPKLTVITITKCRFLKDLRAISLTSLCQLRLESCPALTDLTVSDCSSLQTLDVKWCGMVKQCMVSADALKMVDFTGTSFYHFSIMSKTLVTLHLKGVCTMTDHTLHIRCPSLHTLSIDKCDRLTDEAFSKIIQISPKLSSLTIQSNLSLCYLVLPVGIEKCVLTNMKKLNQIQAEKPIKIKHLTLNHLPKFRPHLRMSLLRDCMNTLQTLEVRAIRGETTMTLMLENLESLTLDQGIALSELVVQCQKLKTLRIQGCPKLKKLSLQIKKLSQIQIYQSTPLFALRTLVLHVSNITYLAHVLAYYCPKLEALEILGSKISAGQLQSLGRALPSLKVISLSSCNVNDQTVNQSFVVLEPSVLGRTTLLPLVIHILG</sequence>
<dbReference type="Proteomes" id="UP001634394">
    <property type="component" value="Unassembled WGS sequence"/>
</dbReference>
<dbReference type="Gene3D" id="1.20.1280.50">
    <property type="match status" value="1"/>
</dbReference>
<proteinExistence type="predicted"/>
<dbReference type="InterPro" id="IPR032675">
    <property type="entry name" value="LRR_dom_sf"/>
</dbReference>
<dbReference type="SUPFAM" id="SSF52047">
    <property type="entry name" value="RNI-like"/>
    <property type="match status" value="4"/>
</dbReference>
<evidence type="ECO:0000256" key="1">
    <source>
        <dbReference type="ARBA" id="ARBA00022786"/>
    </source>
</evidence>
<keyword evidence="1" id="KW-0833">Ubl conjugation pathway</keyword>
<evidence type="ECO:0000313" key="4">
    <source>
        <dbReference type="Proteomes" id="UP001634394"/>
    </source>
</evidence>
<dbReference type="SUPFAM" id="SSF81383">
    <property type="entry name" value="F-box domain"/>
    <property type="match status" value="1"/>
</dbReference>
<evidence type="ECO:0000259" key="2">
    <source>
        <dbReference type="PROSITE" id="PS50181"/>
    </source>
</evidence>
<dbReference type="Gene3D" id="3.80.10.10">
    <property type="entry name" value="Ribonuclease Inhibitor"/>
    <property type="match status" value="3"/>
</dbReference>
<keyword evidence="4" id="KW-1185">Reference proteome</keyword>
<dbReference type="AlphaFoldDB" id="A0ABD3W9A0"/>
<dbReference type="InterPro" id="IPR036047">
    <property type="entry name" value="F-box-like_dom_sf"/>
</dbReference>
<dbReference type="PROSITE" id="PS50181">
    <property type="entry name" value="FBOX"/>
    <property type="match status" value="1"/>
</dbReference>
<gene>
    <name evidence="3" type="ORF">ACJMK2_042026</name>
</gene>
<feature type="domain" description="F-box" evidence="2">
    <location>
        <begin position="14"/>
        <end position="60"/>
    </location>
</feature>
<dbReference type="PANTHER" id="PTHR13318">
    <property type="entry name" value="PARTNER OF PAIRED, ISOFORM B-RELATED"/>
    <property type="match status" value="1"/>
</dbReference>
<dbReference type="InterPro" id="IPR006553">
    <property type="entry name" value="Leu-rich_rpt_Cys-con_subtyp"/>
</dbReference>